<dbReference type="InterPro" id="IPR032675">
    <property type="entry name" value="LRR_dom_sf"/>
</dbReference>
<protein>
    <submittedName>
        <fullName evidence="8">Leucine-rich repeat-containing protein 70-like</fullName>
    </submittedName>
</protein>
<feature type="transmembrane region" description="Helical" evidence="5">
    <location>
        <begin position="510"/>
        <end position="540"/>
    </location>
</feature>
<dbReference type="InterPro" id="IPR003591">
    <property type="entry name" value="Leu-rich_rpt_typical-subtyp"/>
</dbReference>
<dbReference type="PANTHER" id="PTHR24369:SF211">
    <property type="entry name" value="LEUCINE-RICH REPEAT-CONTAINING PROTEIN 15-LIKE"/>
    <property type="match status" value="1"/>
</dbReference>
<feature type="region of interest" description="Disordered" evidence="4">
    <location>
        <begin position="360"/>
        <end position="383"/>
    </location>
</feature>
<dbReference type="RefSeq" id="XP_006817891.1">
    <property type="nucleotide sequence ID" value="XM_006817828.1"/>
</dbReference>
<keyword evidence="3" id="KW-0677">Repeat</keyword>
<dbReference type="Pfam" id="PF00560">
    <property type="entry name" value="LRR_1"/>
    <property type="match status" value="1"/>
</dbReference>
<feature type="domain" description="LRRCT" evidence="6">
    <location>
        <begin position="278"/>
        <end position="341"/>
    </location>
</feature>
<feature type="compositionally biased region" description="Basic and acidic residues" evidence="4">
    <location>
        <begin position="411"/>
        <end position="429"/>
    </location>
</feature>
<evidence type="ECO:0000256" key="4">
    <source>
        <dbReference type="SAM" id="MobiDB-lite"/>
    </source>
</evidence>
<dbReference type="PROSITE" id="PS51450">
    <property type="entry name" value="LRR"/>
    <property type="match status" value="3"/>
</dbReference>
<feature type="compositionally biased region" description="Basic and acidic residues" evidence="4">
    <location>
        <begin position="360"/>
        <end position="376"/>
    </location>
</feature>
<dbReference type="SUPFAM" id="SSF52058">
    <property type="entry name" value="L domain-like"/>
    <property type="match status" value="1"/>
</dbReference>
<keyword evidence="5" id="KW-1133">Transmembrane helix</keyword>
<keyword evidence="2" id="KW-0732">Signal</keyword>
<name>A0ABM0MD00_SACKO</name>
<evidence type="ECO:0000313" key="7">
    <source>
        <dbReference type="Proteomes" id="UP000694865"/>
    </source>
</evidence>
<dbReference type="GeneID" id="102801904"/>
<dbReference type="InterPro" id="IPR050541">
    <property type="entry name" value="LRR_TM_domain-containing"/>
</dbReference>
<reference evidence="8" key="1">
    <citation type="submission" date="2025-08" db="UniProtKB">
        <authorList>
            <consortium name="RefSeq"/>
        </authorList>
    </citation>
    <scope>IDENTIFICATION</scope>
    <source>
        <tissue evidence="8">Testes</tissue>
    </source>
</reference>
<evidence type="ECO:0000256" key="1">
    <source>
        <dbReference type="ARBA" id="ARBA00022614"/>
    </source>
</evidence>
<feature type="region of interest" description="Disordered" evidence="4">
    <location>
        <begin position="404"/>
        <end position="434"/>
    </location>
</feature>
<keyword evidence="7" id="KW-1185">Reference proteome</keyword>
<evidence type="ECO:0000256" key="3">
    <source>
        <dbReference type="ARBA" id="ARBA00022737"/>
    </source>
</evidence>
<dbReference type="InterPro" id="IPR001611">
    <property type="entry name" value="Leu-rich_rpt"/>
</dbReference>
<proteinExistence type="predicted"/>
<dbReference type="Gene3D" id="3.80.10.10">
    <property type="entry name" value="Ribonuclease Inhibitor"/>
    <property type="match status" value="2"/>
</dbReference>
<gene>
    <name evidence="8" type="primary">LOC102801904</name>
</gene>
<organism evidence="7 8">
    <name type="scientific">Saccoglossus kowalevskii</name>
    <name type="common">Acorn worm</name>
    <dbReference type="NCBI Taxonomy" id="10224"/>
    <lineage>
        <taxon>Eukaryota</taxon>
        <taxon>Metazoa</taxon>
        <taxon>Hemichordata</taxon>
        <taxon>Enteropneusta</taxon>
        <taxon>Harrimaniidae</taxon>
        <taxon>Saccoglossus</taxon>
    </lineage>
</organism>
<keyword evidence="5" id="KW-0812">Transmembrane</keyword>
<dbReference type="PANTHER" id="PTHR24369">
    <property type="entry name" value="ANTIGEN BSP, PUTATIVE-RELATED"/>
    <property type="match status" value="1"/>
</dbReference>
<accession>A0ABM0MD00</accession>
<dbReference type="Pfam" id="PF13855">
    <property type="entry name" value="LRR_8"/>
    <property type="match status" value="2"/>
</dbReference>
<dbReference type="Proteomes" id="UP000694865">
    <property type="component" value="Unplaced"/>
</dbReference>
<evidence type="ECO:0000256" key="2">
    <source>
        <dbReference type="ARBA" id="ARBA00022729"/>
    </source>
</evidence>
<keyword evidence="5" id="KW-0472">Membrane</keyword>
<evidence type="ECO:0000259" key="6">
    <source>
        <dbReference type="SMART" id="SM00082"/>
    </source>
</evidence>
<dbReference type="SMART" id="SM00365">
    <property type="entry name" value="LRR_SD22"/>
    <property type="match status" value="4"/>
</dbReference>
<keyword evidence="1" id="KW-0433">Leucine-rich repeat</keyword>
<dbReference type="SMART" id="SM00369">
    <property type="entry name" value="LRR_TYP"/>
    <property type="match status" value="10"/>
</dbReference>
<evidence type="ECO:0000313" key="8">
    <source>
        <dbReference type="RefSeq" id="XP_006817891.1"/>
    </source>
</evidence>
<dbReference type="SMART" id="SM00082">
    <property type="entry name" value="LRRCT"/>
    <property type="match status" value="1"/>
</dbReference>
<sequence length="639" mass="70875">MALHHLSTLNLRNNSLSTAEPFLQGLPSLQELVLADNFVKEMSDLVFRGSNSIIFADLAANNIADIPSAALQNLTVLESLILSKNRISSILPYTFHTLSNLNTLDLSDNLIVDISRNAFRGLENLMTLNLDGNRLSTLEVGSMDGLPKLTHLFLNRNLLSNLDADIFTSAYMLSHISLSQNVLNDVPIDALQGLLNLKTLLLSGNLITHLRSYSFLSLSTVEHLSLEDMPLANIEARAFEGLVRLRGLSVMNNQLETVSLDVFDDDVTDMKTLLLTGNPWVCDCNMNNLINFFNSQGWVISGSDINFGETIKYVRPPTCNIPIELRGEPLEDVHLQNASCPTDTTHGRFSETLMVTDAKSRTDPIDHSSFQDRDTTFEPSATVTRTEAVTQALATTQSLKTTLKTITSPKKSREEHKISPSYTEDEHQGKPGNYEKLTTAATSVYKLQFATENVITVKDSITFQNKGKKDTGNVIRYSNKEEAIPIKVDVSVAVTTEENVAKELLPKSNAYVSTIISCTITGALGIVLLTIMIYFIVIGCRRCCYRQRKKIYRLKSIESISVDDRRDNGMEYLAMNLDNHDDAADEYLESQCNTSQDELESGCVTQGVHLFEDFPSLNETSLNGPQDFDNADISLLGHV</sequence>
<dbReference type="InterPro" id="IPR000483">
    <property type="entry name" value="Cys-rich_flank_reg_C"/>
</dbReference>
<evidence type="ECO:0000256" key="5">
    <source>
        <dbReference type="SAM" id="Phobius"/>
    </source>
</evidence>